<protein>
    <submittedName>
        <fullName evidence="1">Uncharacterized protein</fullName>
    </submittedName>
</protein>
<keyword evidence="2" id="KW-1185">Reference proteome</keyword>
<dbReference type="PATRIC" id="fig|1227481.4.peg.1213"/>
<dbReference type="SUPFAM" id="SSF75169">
    <property type="entry name" value="DsrEFH-like"/>
    <property type="match status" value="1"/>
</dbReference>
<sequence>MTKAALIVYADTQENEDLGRVVNAMEAVREFDEAGDEVKLIFDGAGTRWIPELSDEDHDYHDLYDQVDQHAEVCEYCANAYEVTDAADEAGVERVDEFDGHPSIRDLVVDGYEIVTF</sequence>
<evidence type="ECO:0000313" key="1">
    <source>
        <dbReference type="EMBL" id="ELZ58061.1"/>
    </source>
</evidence>
<dbReference type="GeneID" id="72713090"/>
<organism evidence="1 2">
    <name type="scientific">Halorubrum hochstenium ATCC 700873</name>
    <dbReference type="NCBI Taxonomy" id="1227481"/>
    <lineage>
        <taxon>Archaea</taxon>
        <taxon>Methanobacteriati</taxon>
        <taxon>Methanobacteriota</taxon>
        <taxon>Stenosarchaea group</taxon>
        <taxon>Halobacteria</taxon>
        <taxon>Halobacteriales</taxon>
        <taxon>Haloferacaceae</taxon>
        <taxon>Halorubrum</taxon>
    </lineage>
</organism>
<gene>
    <name evidence="1" type="ORF">C467_06089</name>
</gene>
<accession>M0FDI4</accession>
<dbReference type="EMBL" id="AOJO01000027">
    <property type="protein sequence ID" value="ELZ58061.1"/>
    <property type="molecule type" value="Genomic_DNA"/>
</dbReference>
<proteinExistence type="predicted"/>
<dbReference type="STRING" id="1227481.C467_06089"/>
<name>M0FDI4_9EURY</name>
<dbReference type="Gene3D" id="3.40.1260.10">
    <property type="entry name" value="DsrEFH-like"/>
    <property type="match status" value="1"/>
</dbReference>
<dbReference type="Pfam" id="PF02635">
    <property type="entry name" value="DsrE"/>
    <property type="match status" value="1"/>
</dbReference>
<dbReference type="AlphaFoldDB" id="M0FDI4"/>
<dbReference type="InterPro" id="IPR027396">
    <property type="entry name" value="DsrEFH-like"/>
</dbReference>
<dbReference type="RefSeq" id="WP_008582888.1">
    <property type="nucleotide sequence ID" value="NZ_AOJO01000027.1"/>
</dbReference>
<evidence type="ECO:0000313" key="2">
    <source>
        <dbReference type="Proteomes" id="UP000011689"/>
    </source>
</evidence>
<dbReference type="Proteomes" id="UP000011689">
    <property type="component" value="Unassembled WGS sequence"/>
</dbReference>
<reference evidence="1 2" key="1">
    <citation type="journal article" date="2014" name="PLoS Genet.">
        <title>Phylogenetically driven sequencing of extremely halophilic archaea reveals strategies for static and dynamic osmo-response.</title>
        <authorList>
            <person name="Becker E.A."/>
            <person name="Seitzer P.M."/>
            <person name="Tritt A."/>
            <person name="Larsen D."/>
            <person name="Krusor M."/>
            <person name="Yao A.I."/>
            <person name="Wu D."/>
            <person name="Madern D."/>
            <person name="Eisen J.A."/>
            <person name="Darling A.E."/>
            <person name="Facciotti M.T."/>
        </authorList>
    </citation>
    <scope>NUCLEOTIDE SEQUENCE [LARGE SCALE GENOMIC DNA]</scope>
    <source>
        <strain evidence="1 2">ATCC 700873</strain>
    </source>
</reference>
<dbReference type="InterPro" id="IPR003787">
    <property type="entry name" value="Sulphur_relay_DsrE/F-like"/>
</dbReference>
<comment type="caution">
    <text evidence="1">The sequence shown here is derived from an EMBL/GenBank/DDBJ whole genome shotgun (WGS) entry which is preliminary data.</text>
</comment>
<dbReference type="OrthoDB" id="122708at2157"/>